<dbReference type="InterPro" id="IPR049552">
    <property type="entry name" value="PKS_DH_N"/>
</dbReference>
<evidence type="ECO:0000256" key="8">
    <source>
        <dbReference type="ARBA" id="ARBA00023315"/>
    </source>
</evidence>
<dbReference type="InterPro" id="IPR049900">
    <property type="entry name" value="PKS_mFAS_DH"/>
</dbReference>
<dbReference type="SUPFAM" id="SSF47336">
    <property type="entry name" value="ACP-like"/>
    <property type="match status" value="1"/>
</dbReference>
<dbReference type="InterPro" id="IPR050091">
    <property type="entry name" value="PKS_NRPS_Biosynth_Enz"/>
</dbReference>
<keyword evidence="7" id="KW-0511">Multifunctional enzyme</keyword>
<dbReference type="Pfam" id="PF14765">
    <property type="entry name" value="PS-DH"/>
    <property type="match status" value="1"/>
</dbReference>
<dbReference type="InterPro" id="IPR014030">
    <property type="entry name" value="Ketoacyl_synth_N"/>
</dbReference>
<dbReference type="Proteomes" id="UP001180973">
    <property type="component" value="Unassembled WGS sequence"/>
</dbReference>
<dbReference type="Gene3D" id="3.30.70.3290">
    <property type="match status" value="1"/>
</dbReference>
<evidence type="ECO:0000256" key="5">
    <source>
        <dbReference type="ARBA" id="ARBA00022679"/>
    </source>
</evidence>
<dbReference type="InterPro" id="IPR014031">
    <property type="entry name" value="Ketoacyl_synth_C"/>
</dbReference>
<dbReference type="InterPro" id="IPR016035">
    <property type="entry name" value="Acyl_Trfase/lysoPLipase"/>
</dbReference>
<accession>A0ABU2X4M3</accession>
<evidence type="ECO:0000259" key="12">
    <source>
        <dbReference type="PROSITE" id="PS52019"/>
    </source>
</evidence>
<comment type="cofactor">
    <cofactor evidence="1">
        <name>pantetheine 4'-phosphate</name>
        <dbReference type="ChEBI" id="CHEBI:47942"/>
    </cofactor>
</comment>
<dbReference type="InterPro" id="IPR015083">
    <property type="entry name" value="NorB/c/GfsB-D-like_docking"/>
</dbReference>
<keyword evidence="14" id="KW-1185">Reference proteome</keyword>
<keyword evidence="3" id="KW-0596">Phosphopantetheine</keyword>
<dbReference type="InterPro" id="IPR009081">
    <property type="entry name" value="PP-bd_ACP"/>
</dbReference>
<evidence type="ECO:0000256" key="1">
    <source>
        <dbReference type="ARBA" id="ARBA00001957"/>
    </source>
</evidence>
<proteinExistence type="predicted"/>
<dbReference type="InterPro" id="IPR020806">
    <property type="entry name" value="PKS_PP-bd"/>
</dbReference>
<dbReference type="InterPro" id="IPR036291">
    <property type="entry name" value="NAD(P)-bd_dom_sf"/>
</dbReference>
<dbReference type="Pfam" id="PF00550">
    <property type="entry name" value="PP-binding"/>
    <property type="match status" value="1"/>
</dbReference>
<feature type="domain" description="PKS/mFAS DH" evidence="12">
    <location>
        <begin position="893"/>
        <end position="1160"/>
    </location>
</feature>
<dbReference type="Gene3D" id="3.40.366.10">
    <property type="entry name" value="Malonyl-Coenzyme A Acyl Carrier Protein, domain 2"/>
    <property type="match status" value="1"/>
</dbReference>
<dbReference type="SMART" id="SM00822">
    <property type="entry name" value="PKS_KR"/>
    <property type="match status" value="1"/>
</dbReference>
<feature type="region of interest" description="N-terminal hotdog fold" evidence="9">
    <location>
        <begin position="893"/>
        <end position="1015"/>
    </location>
</feature>
<dbReference type="InterPro" id="IPR032821">
    <property type="entry name" value="PKS_assoc"/>
</dbReference>
<dbReference type="InterPro" id="IPR020841">
    <property type="entry name" value="PKS_Beta-ketoAc_synthase_dom"/>
</dbReference>
<dbReference type="InterPro" id="IPR020807">
    <property type="entry name" value="PKS_DH"/>
</dbReference>
<dbReference type="SUPFAM" id="SSF52151">
    <property type="entry name" value="FabD/lysophospholipase-like"/>
    <property type="match status" value="1"/>
</dbReference>
<feature type="domain" description="Carrier" evidence="10">
    <location>
        <begin position="1575"/>
        <end position="1650"/>
    </location>
</feature>
<comment type="pathway">
    <text evidence="2">Antibiotic biosynthesis.</text>
</comment>
<dbReference type="Pfam" id="PF16197">
    <property type="entry name" value="KAsynt_C_assoc"/>
    <property type="match status" value="1"/>
</dbReference>
<evidence type="ECO:0000313" key="13">
    <source>
        <dbReference type="EMBL" id="MDT0532384.1"/>
    </source>
</evidence>
<dbReference type="InterPro" id="IPR018201">
    <property type="entry name" value="Ketoacyl_synth_AS"/>
</dbReference>
<evidence type="ECO:0000259" key="10">
    <source>
        <dbReference type="PROSITE" id="PS50075"/>
    </source>
</evidence>
<dbReference type="PROSITE" id="PS52019">
    <property type="entry name" value="PKS_MFAS_DH"/>
    <property type="match status" value="1"/>
</dbReference>
<dbReference type="InterPro" id="IPR055123">
    <property type="entry name" value="SpnB-like_Rossmann"/>
</dbReference>
<dbReference type="InterPro" id="IPR016039">
    <property type="entry name" value="Thiolase-like"/>
</dbReference>
<keyword evidence="8" id="KW-0012">Acyltransferase</keyword>
<dbReference type="Pfam" id="PF00109">
    <property type="entry name" value="ketoacyl-synt"/>
    <property type="match status" value="1"/>
</dbReference>
<dbReference type="Pfam" id="PF00698">
    <property type="entry name" value="Acyl_transf_1"/>
    <property type="match status" value="1"/>
</dbReference>
<dbReference type="Gene3D" id="3.10.129.110">
    <property type="entry name" value="Polyketide synthase dehydratase"/>
    <property type="match status" value="1"/>
</dbReference>
<organism evidence="13 14">
    <name type="scientific">Micromonospora reichwaldensis</name>
    <dbReference type="NCBI Taxonomy" id="3075516"/>
    <lineage>
        <taxon>Bacteria</taxon>
        <taxon>Bacillati</taxon>
        <taxon>Actinomycetota</taxon>
        <taxon>Actinomycetes</taxon>
        <taxon>Micromonosporales</taxon>
        <taxon>Micromonosporaceae</taxon>
        <taxon>Micromonospora</taxon>
    </lineage>
</organism>
<evidence type="ECO:0000256" key="6">
    <source>
        <dbReference type="ARBA" id="ARBA00023194"/>
    </source>
</evidence>
<feature type="region of interest" description="C-terminal hotdog fold" evidence="9">
    <location>
        <begin position="1027"/>
        <end position="1160"/>
    </location>
</feature>
<dbReference type="InterPro" id="IPR013968">
    <property type="entry name" value="PKS_KR"/>
</dbReference>
<feature type="active site" description="Proton acceptor; for dehydratase activity" evidence="9">
    <location>
        <position position="925"/>
    </location>
</feature>
<protein>
    <submittedName>
        <fullName evidence="13">Type I polyketide synthase</fullName>
    </submittedName>
</protein>
<name>A0ABU2X4M3_9ACTN</name>
<dbReference type="PANTHER" id="PTHR43775:SF51">
    <property type="entry name" value="INACTIVE PHENOLPHTHIOCEROL SYNTHESIS POLYKETIDE SYNTHASE TYPE I PKS1-RELATED"/>
    <property type="match status" value="1"/>
</dbReference>
<dbReference type="PROSITE" id="PS00012">
    <property type="entry name" value="PHOSPHOPANTETHEINE"/>
    <property type="match status" value="1"/>
</dbReference>
<comment type="caution">
    <text evidence="13">The sequence shown here is derived from an EMBL/GenBank/DDBJ whole genome shotgun (WGS) entry which is preliminary data.</text>
</comment>
<dbReference type="PANTHER" id="PTHR43775">
    <property type="entry name" value="FATTY ACID SYNTHASE"/>
    <property type="match status" value="1"/>
</dbReference>
<evidence type="ECO:0000256" key="2">
    <source>
        <dbReference type="ARBA" id="ARBA00004792"/>
    </source>
</evidence>
<evidence type="ECO:0000256" key="9">
    <source>
        <dbReference type="PROSITE-ProRule" id="PRU01363"/>
    </source>
</evidence>
<dbReference type="Pfam" id="PF08659">
    <property type="entry name" value="KR"/>
    <property type="match status" value="1"/>
</dbReference>
<dbReference type="InterPro" id="IPR006162">
    <property type="entry name" value="Ppantetheine_attach_site"/>
</dbReference>
<dbReference type="Gene3D" id="3.40.50.720">
    <property type="entry name" value="NAD(P)-binding Rossmann-like Domain"/>
    <property type="match status" value="1"/>
</dbReference>
<dbReference type="SUPFAM" id="SSF55048">
    <property type="entry name" value="Probable ACP-binding domain of malonyl-CoA ACP transacylase"/>
    <property type="match status" value="1"/>
</dbReference>
<dbReference type="InterPro" id="IPR036736">
    <property type="entry name" value="ACP-like_sf"/>
</dbReference>
<dbReference type="InterPro" id="IPR049551">
    <property type="entry name" value="PKS_DH_C"/>
</dbReference>
<gene>
    <name evidence="13" type="ORF">RM555_25610</name>
</gene>
<keyword evidence="5" id="KW-0808">Transferase</keyword>
<dbReference type="InterPro" id="IPR042104">
    <property type="entry name" value="PKS_dehydratase_sf"/>
</dbReference>
<dbReference type="CDD" id="cd08956">
    <property type="entry name" value="KR_3_FAS_SDR_x"/>
    <property type="match status" value="1"/>
</dbReference>
<dbReference type="PROSITE" id="PS00606">
    <property type="entry name" value="KS3_1"/>
    <property type="match status" value="1"/>
</dbReference>
<dbReference type="SMART" id="SM00827">
    <property type="entry name" value="PKS_AT"/>
    <property type="match status" value="1"/>
</dbReference>
<dbReference type="InterPro" id="IPR001227">
    <property type="entry name" value="Ac_transferase_dom_sf"/>
</dbReference>
<dbReference type="InterPro" id="IPR057326">
    <property type="entry name" value="KR_dom"/>
</dbReference>
<dbReference type="InterPro" id="IPR014043">
    <property type="entry name" value="Acyl_transferase_dom"/>
</dbReference>
<evidence type="ECO:0000256" key="4">
    <source>
        <dbReference type="ARBA" id="ARBA00022553"/>
    </source>
</evidence>
<feature type="domain" description="Ketosynthase family 3 (KS3)" evidence="11">
    <location>
        <begin position="34"/>
        <end position="444"/>
    </location>
</feature>
<evidence type="ECO:0000313" key="14">
    <source>
        <dbReference type="Proteomes" id="UP001180973"/>
    </source>
</evidence>
<reference evidence="13" key="1">
    <citation type="submission" date="2023-09" db="EMBL/GenBank/DDBJ databases">
        <title>30 novel species of actinomycetes from the DSMZ collection.</title>
        <authorList>
            <person name="Nouioui I."/>
        </authorList>
    </citation>
    <scope>NUCLEOTIDE SEQUENCE</scope>
    <source>
        <strain evidence="13">DSM 115977</strain>
    </source>
</reference>
<dbReference type="Gene3D" id="1.10.1200.10">
    <property type="entry name" value="ACP-like"/>
    <property type="match status" value="1"/>
</dbReference>
<dbReference type="InterPro" id="IPR016036">
    <property type="entry name" value="Malonyl_transacylase_ACP-bd"/>
</dbReference>
<dbReference type="SMART" id="SM00823">
    <property type="entry name" value="PKS_PP"/>
    <property type="match status" value="1"/>
</dbReference>
<dbReference type="Pfam" id="PF02801">
    <property type="entry name" value="Ketoacyl-synt_C"/>
    <property type="match status" value="1"/>
</dbReference>
<keyword evidence="4" id="KW-0597">Phosphoprotein</keyword>
<evidence type="ECO:0000256" key="3">
    <source>
        <dbReference type="ARBA" id="ARBA00022450"/>
    </source>
</evidence>
<dbReference type="SMART" id="SM00826">
    <property type="entry name" value="PKS_DH"/>
    <property type="match status" value="1"/>
</dbReference>
<dbReference type="PROSITE" id="PS50075">
    <property type="entry name" value="CARRIER"/>
    <property type="match status" value="1"/>
</dbReference>
<dbReference type="PROSITE" id="PS52004">
    <property type="entry name" value="KS3_2"/>
    <property type="match status" value="1"/>
</dbReference>
<evidence type="ECO:0000259" key="11">
    <source>
        <dbReference type="PROSITE" id="PS52004"/>
    </source>
</evidence>
<dbReference type="CDD" id="cd00833">
    <property type="entry name" value="PKS"/>
    <property type="match status" value="1"/>
</dbReference>
<dbReference type="Pfam" id="PF08990">
    <property type="entry name" value="Docking"/>
    <property type="match status" value="1"/>
</dbReference>
<dbReference type="SMART" id="SM00825">
    <property type="entry name" value="PKS_KS"/>
    <property type="match status" value="1"/>
</dbReference>
<dbReference type="SUPFAM" id="SSF51735">
    <property type="entry name" value="NAD(P)-binding Rossmann-fold domains"/>
    <property type="match status" value="2"/>
</dbReference>
<evidence type="ECO:0000256" key="7">
    <source>
        <dbReference type="ARBA" id="ARBA00023268"/>
    </source>
</evidence>
<sequence length="1732" mass="180481">MPDNEEKLLDYLRRTTAELRETRRKLRDAEEAAHEPIAIVGMACRYPGGVRTPEDLWDLVAAGRDGIGGFPTDRGWNVGELYDPTPGTPGRSYTREGGFLPDAADFDAEFFGISPREALTTDPQQRLLLETSWEALENAGIDPVGLRGSATGVFAGMMYHDYTGNSSTGSIASGRVAYTFGLEGPAVTVDTACSSSLVALHLAGQALRNGECTLALAGGVTVMATPETFIEFSRQRGLSPDGRCKSFAAAADGTGWSEGVGVLVLERLSDARRNGHRVLAVVRGTAVNSDGASNGLTAPNGPAQQRVIRAALANARLSASQVDVVEAHGTGTVLGDPIEAQAILATYGRDRDRPLWLGSIKSNIGHTQAAAGVAGLIKMVGALRHGLLPRTLHVDEPSPKVDWSAGAVSLLTEPVAWPAGDRPRRAAVSSFGISGTNAHVVLEEPEPAEAPEPVASAEPPVIPWVLSGRTPEAVRAQAARLAGAVAGRDPEDAGFALAVGFTLAVGRTAFEHRAAVVGRDLAELVRALEAGVQPTPAGTGGRLAFLFTGQGAQRPGMGAELAAAYPVFATAFDEACAALDKHLDRPLRDVIDTDELHRTGYTQPALFAFEVALHRLLESWGVHPHAVAGHSIGELAAAHIAGILDLTDAATLVTARARLMQALPAGGAMIAVEATEDQVTPHLNGQVGIAAVNTATSLVISGDDTATLAAADALAAQGHRTKRLTVSHAFHSHLMDPMLDDYRAVAASVTHHEPRIPLISTVDGRPLRPTADHWVDQVRQAVRFHAAVTTLTTTHHVDTFLEIGPDTVLATAAATGDATAVATTRRGQPETHTLTRAVAALHTRGVPVDWPTFFAGARSTELPTYPFERQRYWAENAAATGAASRLGLADTAHPLLGAAVALPDFDGVVYTGRLSTGTHPWLADHVVAGVVLVPGAALVELAVHAADAVGCPVLEELTTVAPLVLPTDGAVQLRLRVGEPDEEGRRTVEIHSRGEHTGSWTAHATGLVAADAVTAPDSVTEWPPADARPVDLTDAYDRLADSGYEYGRAFRGVTAVWERGDELFAEVTLPEADERFALHPALLDAALHAPLLAGPAGTGNTVLPFSWQQVVLHATNATALRVRIAPVDSGWAITATDGTGAPVVSVGRLETRPVGALDARPTHHDSLYELTWTPVPAAAGQDGDVRLLDTTTFPPGPAPADTPAGVRAVLHRVLDELTSWLAEPAGSRIVVRTRGAVALPGEDVTDLAGAAVWGFVRSVQAEHPDRVVLVDGDVVLADDEPQLVVRDGVPYAARLARAATADPVATDLGAGTVLVSGASGALGAVVARHVVAVHGVRDLLLVSRRGAGAPGAEELAAELTASGASVRWAACDVADRDAVAKLVAGCDLSAVVHVAGVVDDGLLASLSPERLDRVLAPKVDAAWHLHEVTAGTPLSAFVVFSSAAGVFGNVGQAAYSAANAFLDALVVRRRAAGLTGQSLAWGMWDGGMAGELTGAERQRLAQAGVRALPVDEGLRLFDAALTCAAPVLVPIGLDLGVVDGPLYRGLVRPRTRRAASTGDGLAARLAGRSGPECADLLLDLVRTNVATVLGHRDPDAVDPGRAFTELGFDSLAALELRNQLNAATGLRLPATLTFDRPNTRAVAELLYERLVPDTGSDGGLPEDEVRRILLAIPLSRLRDAGLMDSLLELGGVRVAAAEPDAAPSGSIDDMDADALISMALADLGEATTEAGS</sequence>
<dbReference type="Pfam" id="PF21089">
    <property type="entry name" value="PKS_DH_N"/>
    <property type="match status" value="1"/>
</dbReference>
<feature type="active site" description="Proton donor; for dehydratase activity" evidence="9">
    <location>
        <position position="1084"/>
    </location>
</feature>
<dbReference type="Gene3D" id="3.40.47.10">
    <property type="match status" value="1"/>
</dbReference>
<dbReference type="SMART" id="SM01294">
    <property type="entry name" value="PKS_PP_betabranch"/>
    <property type="match status" value="1"/>
</dbReference>
<dbReference type="EMBL" id="JAVRFL010000038">
    <property type="protein sequence ID" value="MDT0532384.1"/>
    <property type="molecule type" value="Genomic_DNA"/>
</dbReference>
<dbReference type="Pfam" id="PF22953">
    <property type="entry name" value="SpnB_Rossmann"/>
    <property type="match status" value="1"/>
</dbReference>
<dbReference type="SUPFAM" id="SSF53901">
    <property type="entry name" value="Thiolase-like"/>
    <property type="match status" value="1"/>
</dbReference>
<keyword evidence="6" id="KW-0045">Antibiotic biosynthesis</keyword>